<comment type="caution">
    <text evidence="1">The sequence shown here is derived from an EMBL/GenBank/DDBJ whole genome shotgun (WGS) entry which is preliminary data.</text>
</comment>
<organism evidence="1 2">
    <name type="scientific">Candidatus Kaiserbacteria bacterium RIFCSPHIGHO2_02_FULL_50_50</name>
    <dbReference type="NCBI Taxonomy" id="1798492"/>
    <lineage>
        <taxon>Bacteria</taxon>
        <taxon>Candidatus Kaiseribacteriota</taxon>
    </lineage>
</organism>
<evidence type="ECO:0000313" key="1">
    <source>
        <dbReference type="EMBL" id="OGG60185.1"/>
    </source>
</evidence>
<protein>
    <submittedName>
        <fullName evidence="1">Uncharacterized protein</fullName>
    </submittedName>
</protein>
<reference evidence="1 2" key="1">
    <citation type="journal article" date="2016" name="Nat. Commun.">
        <title>Thousands of microbial genomes shed light on interconnected biogeochemical processes in an aquifer system.</title>
        <authorList>
            <person name="Anantharaman K."/>
            <person name="Brown C.T."/>
            <person name="Hug L.A."/>
            <person name="Sharon I."/>
            <person name="Castelle C.J."/>
            <person name="Probst A.J."/>
            <person name="Thomas B.C."/>
            <person name="Singh A."/>
            <person name="Wilkins M.J."/>
            <person name="Karaoz U."/>
            <person name="Brodie E.L."/>
            <person name="Williams K.H."/>
            <person name="Hubbard S.S."/>
            <person name="Banfield J.F."/>
        </authorList>
    </citation>
    <scope>NUCLEOTIDE SEQUENCE [LARGE SCALE GENOMIC DNA]</scope>
</reference>
<dbReference type="EMBL" id="MFLF01000009">
    <property type="protein sequence ID" value="OGG60185.1"/>
    <property type="molecule type" value="Genomic_DNA"/>
</dbReference>
<accession>A0A1F6DFI2</accession>
<sequence length="148" mass="16065">MLYNILDSFRFLFCSLSSGGSMSFKLIATFLVATLLAGCAGGHFGIAPNGRFYGEIAVSPQQGQGQYRPRPMVQVPNGGNVVNNNVIVQQGGGSYEQPSFCANYHNGRGPSCYGGGIRRPQQQRLVKECRPHGRGQMCRMVPPHMVGR</sequence>
<dbReference type="AlphaFoldDB" id="A0A1F6DFI2"/>
<gene>
    <name evidence="1" type="ORF">A3C89_02230</name>
</gene>
<proteinExistence type="predicted"/>
<evidence type="ECO:0000313" key="2">
    <source>
        <dbReference type="Proteomes" id="UP000178794"/>
    </source>
</evidence>
<name>A0A1F6DFI2_9BACT</name>
<dbReference type="Proteomes" id="UP000178794">
    <property type="component" value="Unassembled WGS sequence"/>
</dbReference>